<proteinExistence type="predicted"/>
<dbReference type="SUPFAM" id="SSF101941">
    <property type="entry name" value="NAC domain"/>
    <property type="match status" value="1"/>
</dbReference>
<keyword evidence="8" id="KW-1185">Reference proteome</keyword>
<dbReference type="GO" id="GO:0006355">
    <property type="term" value="P:regulation of DNA-templated transcription"/>
    <property type="evidence" value="ECO:0007669"/>
    <property type="project" value="InterPro"/>
</dbReference>
<evidence type="ECO:0000256" key="3">
    <source>
        <dbReference type="ARBA" id="ARBA00023125"/>
    </source>
</evidence>
<keyword evidence="3" id="KW-0238">DNA-binding</keyword>
<accession>A0A6G1DTU9</accession>
<protein>
    <recommendedName>
        <fullName evidence="6">NAC domain-containing protein</fullName>
    </recommendedName>
</protein>
<reference evidence="7 8" key="1">
    <citation type="submission" date="2019-11" db="EMBL/GenBank/DDBJ databases">
        <title>Whole genome sequence of Oryza granulata.</title>
        <authorList>
            <person name="Li W."/>
        </authorList>
    </citation>
    <scope>NUCLEOTIDE SEQUENCE [LARGE SCALE GENOMIC DNA]</scope>
    <source>
        <strain evidence="8">cv. Menghai</strain>
        <tissue evidence="7">Leaf</tissue>
    </source>
</reference>
<dbReference type="OrthoDB" id="785209at2759"/>
<feature type="domain" description="NAC" evidence="6">
    <location>
        <begin position="31"/>
        <end position="80"/>
    </location>
</feature>
<name>A0A6G1DTU9_9ORYZ</name>
<gene>
    <name evidence="7" type="ORF">E2562_039145</name>
</gene>
<comment type="subcellular location">
    <subcellularLocation>
        <location evidence="1">Nucleus</location>
    </subcellularLocation>
</comment>
<dbReference type="Proteomes" id="UP000479710">
    <property type="component" value="Unassembled WGS sequence"/>
</dbReference>
<sequence length="80" mass="8543">MRASACMSARGGVRMARGDDRASSSTASLLLPPGFRFCPTDGELVAHYLARKAADAGFTSAAIRDVDLYSAEPWDLLPPR</sequence>
<dbReference type="InterPro" id="IPR003441">
    <property type="entry name" value="NAC-dom"/>
</dbReference>
<dbReference type="GO" id="GO:0005634">
    <property type="term" value="C:nucleus"/>
    <property type="evidence" value="ECO:0007669"/>
    <property type="project" value="UniProtKB-SubCell"/>
</dbReference>
<dbReference type="Pfam" id="PF02365">
    <property type="entry name" value="NAM"/>
    <property type="match status" value="1"/>
</dbReference>
<evidence type="ECO:0000256" key="4">
    <source>
        <dbReference type="ARBA" id="ARBA00023163"/>
    </source>
</evidence>
<keyword evidence="4" id="KW-0804">Transcription</keyword>
<evidence type="ECO:0000256" key="1">
    <source>
        <dbReference type="ARBA" id="ARBA00004123"/>
    </source>
</evidence>
<dbReference type="GO" id="GO:0003677">
    <property type="term" value="F:DNA binding"/>
    <property type="evidence" value="ECO:0007669"/>
    <property type="project" value="UniProtKB-KW"/>
</dbReference>
<organism evidence="7 8">
    <name type="scientific">Oryza meyeriana var. granulata</name>
    <dbReference type="NCBI Taxonomy" id="110450"/>
    <lineage>
        <taxon>Eukaryota</taxon>
        <taxon>Viridiplantae</taxon>
        <taxon>Streptophyta</taxon>
        <taxon>Embryophyta</taxon>
        <taxon>Tracheophyta</taxon>
        <taxon>Spermatophyta</taxon>
        <taxon>Magnoliopsida</taxon>
        <taxon>Liliopsida</taxon>
        <taxon>Poales</taxon>
        <taxon>Poaceae</taxon>
        <taxon>BOP clade</taxon>
        <taxon>Oryzoideae</taxon>
        <taxon>Oryzeae</taxon>
        <taxon>Oryzinae</taxon>
        <taxon>Oryza</taxon>
        <taxon>Oryza meyeriana</taxon>
    </lineage>
</organism>
<keyword evidence="2" id="KW-0805">Transcription regulation</keyword>
<keyword evidence="5" id="KW-0539">Nucleus</keyword>
<evidence type="ECO:0000256" key="2">
    <source>
        <dbReference type="ARBA" id="ARBA00023015"/>
    </source>
</evidence>
<dbReference type="PANTHER" id="PTHR31744">
    <property type="entry name" value="PROTEIN CUP-SHAPED COTYLEDON 2-RELATED"/>
    <property type="match status" value="1"/>
</dbReference>
<dbReference type="EMBL" id="SPHZ02000006">
    <property type="protein sequence ID" value="KAF0915836.1"/>
    <property type="molecule type" value="Genomic_DNA"/>
</dbReference>
<dbReference type="Gene3D" id="2.170.150.80">
    <property type="entry name" value="NAC domain"/>
    <property type="match status" value="1"/>
</dbReference>
<evidence type="ECO:0000259" key="6">
    <source>
        <dbReference type="PROSITE" id="PS51005"/>
    </source>
</evidence>
<evidence type="ECO:0000313" key="7">
    <source>
        <dbReference type="EMBL" id="KAF0915836.1"/>
    </source>
</evidence>
<evidence type="ECO:0000313" key="8">
    <source>
        <dbReference type="Proteomes" id="UP000479710"/>
    </source>
</evidence>
<evidence type="ECO:0000256" key="5">
    <source>
        <dbReference type="ARBA" id="ARBA00023242"/>
    </source>
</evidence>
<comment type="caution">
    <text evidence="7">The sequence shown here is derived from an EMBL/GenBank/DDBJ whole genome shotgun (WGS) entry which is preliminary data.</text>
</comment>
<dbReference type="PANTHER" id="PTHR31744:SF74">
    <property type="entry name" value="OS08G0433500 PROTEIN"/>
    <property type="match status" value="1"/>
</dbReference>
<dbReference type="AlphaFoldDB" id="A0A6G1DTU9"/>
<dbReference type="PROSITE" id="PS51005">
    <property type="entry name" value="NAC"/>
    <property type="match status" value="1"/>
</dbReference>
<dbReference type="InterPro" id="IPR036093">
    <property type="entry name" value="NAC_dom_sf"/>
</dbReference>